<dbReference type="STRING" id="1391654.AKJ09_09983"/>
<keyword evidence="2" id="KW-0732">Signal</keyword>
<protein>
    <submittedName>
        <fullName evidence="3">Uncharacterized protein</fullName>
    </submittedName>
</protein>
<evidence type="ECO:0000313" key="4">
    <source>
        <dbReference type="Proteomes" id="UP000064967"/>
    </source>
</evidence>
<dbReference type="PROSITE" id="PS51257">
    <property type="entry name" value="PROKAR_LIPOPROTEIN"/>
    <property type="match status" value="1"/>
</dbReference>
<feature type="signal peptide" evidence="2">
    <location>
        <begin position="1"/>
        <end position="28"/>
    </location>
</feature>
<accession>A0A0K1QD26</accession>
<dbReference type="EMBL" id="CP012333">
    <property type="protein sequence ID" value="AKV03320.1"/>
    <property type="molecule type" value="Genomic_DNA"/>
</dbReference>
<dbReference type="AlphaFoldDB" id="A0A0K1QD26"/>
<sequence length="575" mass="61268">MRSFHLLGHWSLAALAAVVVLGGLSAVACGDSDDENGGGGGSGSPDGTQNGPGGSSGGPGGGAGDAPASSCDAFGRYGAPTVTYTIPVPQNGHISYPDIQASLKDVDWSKIDRLYIPAGKYKSFQIGNLPERDAAHPLVITNIGGQVQVGPNDPWAGFIWSINGGSNWILTGRYDPDSKTGDVSAPGHRCGDYPNSRGKYGFFSDDALDATGSYVHMGLAVAEATSFEIEFLEIARSGFAGLRLLNSRAAGEPEHPMENVRIHDNYIHDTGGEGTYFGWTGNPPSNKFPKLQIYNNRFVRTGNEALQIQEVGDGSEIHHNMIGFASLHWRDNGLGANQDNNSQIHVREGTIAVHHNVFMGGAAMLLSFFSAPEDGDGDRHVTFSENYFSDTLSGGGYLNIQGSASSSFTFDKNSFTGLTFGYSKLNPKAKAPEMLFGRSDNVQSSIAFTNNTWDGTMKLFPGIDLNGTAGIATASGNTNGQVTPITFVSGENWDSDPTRHLEFWAPVAKLAPGTPEITYQPGDRVVDAIGDIYECTVASKNEKPAEHPSSWKKLPTPVDDYRVTVSSPYKGYGVY</sequence>
<dbReference type="SUPFAM" id="SSF51126">
    <property type="entry name" value="Pectin lyase-like"/>
    <property type="match status" value="1"/>
</dbReference>
<evidence type="ECO:0000313" key="3">
    <source>
        <dbReference type="EMBL" id="AKV03320.1"/>
    </source>
</evidence>
<gene>
    <name evidence="3" type="ORF">AKJ09_09983</name>
</gene>
<feature type="chain" id="PRO_5005466994" evidence="2">
    <location>
        <begin position="29"/>
        <end position="575"/>
    </location>
</feature>
<dbReference type="InterPro" id="IPR011050">
    <property type="entry name" value="Pectin_lyase_fold/virulence"/>
</dbReference>
<organism evidence="3 4">
    <name type="scientific">Labilithrix luteola</name>
    <dbReference type="NCBI Taxonomy" id="1391654"/>
    <lineage>
        <taxon>Bacteria</taxon>
        <taxon>Pseudomonadati</taxon>
        <taxon>Myxococcota</taxon>
        <taxon>Polyangia</taxon>
        <taxon>Polyangiales</taxon>
        <taxon>Labilitrichaceae</taxon>
        <taxon>Labilithrix</taxon>
    </lineage>
</organism>
<dbReference type="InterPro" id="IPR012334">
    <property type="entry name" value="Pectin_lyas_fold"/>
</dbReference>
<evidence type="ECO:0000256" key="1">
    <source>
        <dbReference type="SAM" id="MobiDB-lite"/>
    </source>
</evidence>
<keyword evidence="4" id="KW-1185">Reference proteome</keyword>
<feature type="region of interest" description="Disordered" evidence="1">
    <location>
        <begin position="34"/>
        <end position="67"/>
    </location>
</feature>
<dbReference type="RefSeq" id="WP_146654109.1">
    <property type="nucleotide sequence ID" value="NZ_CP012333.1"/>
</dbReference>
<proteinExistence type="predicted"/>
<dbReference type="Gene3D" id="2.160.20.10">
    <property type="entry name" value="Single-stranded right-handed beta-helix, Pectin lyase-like"/>
    <property type="match status" value="1"/>
</dbReference>
<name>A0A0K1QD26_9BACT</name>
<evidence type="ECO:0000256" key="2">
    <source>
        <dbReference type="SAM" id="SignalP"/>
    </source>
</evidence>
<feature type="compositionally biased region" description="Gly residues" evidence="1">
    <location>
        <begin position="37"/>
        <end position="64"/>
    </location>
</feature>
<dbReference type="Proteomes" id="UP000064967">
    <property type="component" value="Chromosome"/>
</dbReference>
<reference evidence="3 4" key="1">
    <citation type="submission" date="2015-08" db="EMBL/GenBank/DDBJ databases">
        <authorList>
            <person name="Babu N.S."/>
            <person name="Beckwith C.J."/>
            <person name="Beseler K.G."/>
            <person name="Brison A."/>
            <person name="Carone J.V."/>
            <person name="Caskin T.P."/>
            <person name="Diamond M."/>
            <person name="Durham M.E."/>
            <person name="Foxe J.M."/>
            <person name="Go M."/>
            <person name="Henderson B.A."/>
            <person name="Jones I.B."/>
            <person name="McGettigan J.A."/>
            <person name="Micheletti S.J."/>
            <person name="Nasrallah M.E."/>
            <person name="Ortiz D."/>
            <person name="Piller C.R."/>
            <person name="Privatt S.R."/>
            <person name="Schneider S.L."/>
            <person name="Sharp S."/>
            <person name="Smith T.C."/>
            <person name="Stanton J.D."/>
            <person name="Ullery H.E."/>
            <person name="Wilson R.J."/>
            <person name="Serrano M.G."/>
            <person name="Buck G."/>
            <person name="Lee V."/>
            <person name="Wang Y."/>
            <person name="Carvalho R."/>
            <person name="Voegtly L."/>
            <person name="Shi R."/>
            <person name="Duckworth R."/>
            <person name="Johnson A."/>
            <person name="Loviza R."/>
            <person name="Walstead R."/>
            <person name="Shah Z."/>
            <person name="Kiflezghi M."/>
            <person name="Wade K."/>
            <person name="Ball S.L."/>
            <person name="Bradley K.W."/>
            <person name="Asai D.J."/>
            <person name="Bowman C.A."/>
            <person name="Russell D.A."/>
            <person name="Pope W.H."/>
            <person name="Jacobs-Sera D."/>
            <person name="Hendrix R.W."/>
            <person name="Hatfull G.F."/>
        </authorList>
    </citation>
    <scope>NUCLEOTIDE SEQUENCE [LARGE SCALE GENOMIC DNA]</scope>
    <source>
        <strain evidence="3 4">DSM 27648</strain>
    </source>
</reference>
<dbReference type="OrthoDB" id="9805017at2"/>
<dbReference type="KEGG" id="llu:AKJ09_09983"/>